<dbReference type="EMBL" id="UINC01133289">
    <property type="protein sequence ID" value="SVD16136.1"/>
    <property type="molecule type" value="Genomic_DNA"/>
</dbReference>
<feature type="domain" description="Glycosyltransferase RgtA/B/C/D-like" evidence="1">
    <location>
        <begin position="11"/>
        <end position="94"/>
    </location>
</feature>
<gene>
    <name evidence="2" type="ORF">METZ01_LOCUS368990</name>
</gene>
<proteinExistence type="predicted"/>
<dbReference type="PANTHER" id="PTHR44216:SF3">
    <property type="entry name" value="PROTEIN O-MANNOSYL-TRANSFERASE TMTC2"/>
    <property type="match status" value="1"/>
</dbReference>
<feature type="non-terminal residue" evidence="2">
    <location>
        <position position="104"/>
    </location>
</feature>
<dbReference type="PANTHER" id="PTHR44216">
    <property type="entry name" value="PROTEIN O-MANNOSYL-TRANSFERASE TMTC2"/>
    <property type="match status" value="1"/>
</dbReference>
<dbReference type="InterPro" id="IPR038731">
    <property type="entry name" value="RgtA/B/C-like"/>
</dbReference>
<organism evidence="2">
    <name type="scientific">marine metagenome</name>
    <dbReference type="NCBI Taxonomy" id="408172"/>
    <lineage>
        <taxon>unclassified sequences</taxon>
        <taxon>metagenomes</taxon>
        <taxon>ecological metagenomes</taxon>
    </lineage>
</organism>
<sequence>MAMYRPLLQTTFALNHALGGYDAWSWHLVNVLLHALAATGTFALFRRLLPSAPALAAGLLFAVHPVHSQAVNYLSSRSETMCMALVMWALVLLQARHGIWSAVI</sequence>
<dbReference type="InterPro" id="IPR052384">
    <property type="entry name" value="TMTC_O-mannosyltransferase"/>
</dbReference>
<protein>
    <recommendedName>
        <fullName evidence="1">Glycosyltransferase RgtA/B/C/D-like domain-containing protein</fullName>
    </recommendedName>
</protein>
<reference evidence="2" key="1">
    <citation type="submission" date="2018-05" db="EMBL/GenBank/DDBJ databases">
        <authorList>
            <person name="Lanie J.A."/>
            <person name="Ng W.-L."/>
            <person name="Kazmierczak K.M."/>
            <person name="Andrzejewski T.M."/>
            <person name="Davidsen T.M."/>
            <person name="Wayne K.J."/>
            <person name="Tettelin H."/>
            <person name="Glass J.I."/>
            <person name="Rusch D."/>
            <person name="Podicherti R."/>
            <person name="Tsui H.-C.T."/>
            <person name="Winkler M.E."/>
        </authorList>
    </citation>
    <scope>NUCLEOTIDE SEQUENCE</scope>
</reference>
<name>A0A382T244_9ZZZZ</name>
<evidence type="ECO:0000259" key="1">
    <source>
        <dbReference type="Pfam" id="PF13231"/>
    </source>
</evidence>
<dbReference type="Pfam" id="PF13231">
    <property type="entry name" value="PMT_2"/>
    <property type="match status" value="1"/>
</dbReference>
<accession>A0A382T244</accession>
<dbReference type="AlphaFoldDB" id="A0A382T244"/>
<evidence type="ECO:0000313" key="2">
    <source>
        <dbReference type="EMBL" id="SVD16136.1"/>
    </source>
</evidence>